<feature type="compositionally biased region" description="Basic and acidic residues" evidence="1">
    <location>
        <begin position="807"/>
        <end position="822"/>
    </location>
</feature>
<dbReference type="Proteomes" id="UP000588098">
    <property type="component" value="Unassembled WGS sequence"/>
</dbReference>
<feature type="compositionally biased region" description="Basic and acidic residues" evidence="1">
    <location>
        <begin position="92"/>
        <end position="107"/>
    </location>
</feature>
<feature type="region of interest" description="Disordered" evidence="1">
    <location>
        <begin position="76"/>
        <end position="116"/>
    </location>
</feature>
<feature type="compositionally biased region" description="Low complexity" evidence="1">
    <location>
        <begin position="896"/>
        <end position="921"/>
    </location>
</feature>
<dbReference type="AlphaFoldDB" id="A0A7W9UYB6"/>
<dbReference type="RefSeq" id="WP_184572450.1">
    <property type="nucleotide sequence ID" value="NZ_JACHJL010000006.1"/>
</dbReference>
<proteinExistence type="predicted"/>
<sequence>MDPTHRGPEEHGQDAPGGAASSGAPGGHPRRSHHRGPQLPAIGPHDRDHGGAPSPGIARTARLTSGDYLLTINPIDGSEIEQCPPGSAHRPATPERHTPEERAELRRAQATTRSTVTAGAGAIAAGTGQFELPLLEREEERDRLIRLLARGRSVRLTGPPGTGRSSLLDAVADGCDDIAPDGVVRLSGYRRTATDLLYALCAAVYRMPTHRPDRAQLLELTRDIGAVVILDDIEFGGTALDDFLDATPECAFLIAATPDVAAPSPGAYLEEVALGGLSRAACMELLGRLVRRPPTDEEAAWAADLWFESEGLPLRFVQAAALLRHRDRSAAAAADVDLVADAAPGDASTGPVQVAHEQQGAHEDRGAHGTQDASEDALADATSDEIAASIEDQDGARDAPSVPTLTEGVAPAALLAAMVSEPARETLRFALALGGECPHPAHLPALIGDPQADAAIADLLGCGLITPAGNHHRLVNGVAAQLEAAGFQENATARALTAAQHYAWWAGHPSVAARRAADEGDAILGALSALVSARDTPSTPATGRAPGASGAPSAQQGAQPAGPGTGGGQRVGQLSAAVLLARTAAPAFAAGLHWSAWERCLRHGQEAARLAGEVAEEAYFHHELGVLALCTGQLDRARAELEASISLRGVLADRRGAVAGRRALALVVDRTGISAPGGLDTLGALTAGDEPPDAPASQARDGAGASPQQGPNDTKVSTPRHVAGDTLKGTAVGLGAVASGSGAGSGAGAGSTGGTGWTRGGWRSSVRRLPLLIAARRNVAAAGAGALLVAVLGTVVTLGATSGDDGAPDRGKPQQSTSRHDDADEDRAADEPARDATGGDTRPGQTAAPGTTGAASPSASTGTSQSPSASPTSGSGTPSTGSPSTSGKPTDPKPTGRPTKPTETPTTPTDRPTSPTSSPTKPTDPPTKPTDPPTEPTDPPTTAPTTDAPPQTPTQITTGPSTQTPEATTANPTV</sequence>
<feature type="region of interest" description="Disordered" evidence="1">
    <location>
        <begin position="740"/>
        <end position="762"/>
    </location>
</feature>
<feature type="compositionally biased region" description="Low complexity" evidence="1">
    <location>
        <begin position="843"/>
        <end position="889"/>
    </location>
</feature>
<feature type="region of interest" description="Disordered" evidence="1">
    <location>
        <begin position="344"/>
        <end position="381"/>
    </location>
</feature>
<accession>A0A7W9UYB6</accession>
<keyword evidence="3" id="KW-1185">Reference proteome</keyword>
<feature type="region of interest" description="Disordered" evidence="1">
    <location>
        <begin position="1"/>
        <end position="59"/>
    </location>
</feature>
<evidence type="ECO:0008006" key="4">
    <source>
        <dbReference type="Google" id="ProtNLM"/>
    </source>
</evidence>
<dbReference type="PANTHER" id="PTHR48125">
    <property type="entry name" value="LP07818P1"/>
    <property type="match status" value="1"/>
</dbReference>
<protein>
    <recommendedName>
        <fullName evidence="4">ATPase AAA</fullName>
    </recommendedName>
</protein>
<feature type="region of interest" description="Disordered" evidence="1">
    <location>
        <begin position="534"/>
        <end position="569"/>
    </location>
</feature>
<dbReference type="SUPFAM" id="SSF52540">
    <property type="entry name" value="P-loop containing nucleoside triphosphate hydrolases"/>
    <property type="match status" value="1"/>
</dbReference>
<feature type="compositionally biased region" description="Polar residues" evidence="1">
    <location>
        <begin position="706"/>
        <end position="717"/>
    </location>
</feature>
<dbReference type="EMBL" id="JACHJL010000006">
    <property type="protein sequence ID" value="MBB5935775.1"/>
    <property type="molecule type" value="Genomic_DNA"/>
</dbReference>
<feature type="compositionally biased region" description="Low complexity" evidence="1">
    <location>
        <begin position="540"/>
        <end position="562"/>
    </location>
</feature>
<gene>
    <name evidence="2" type="ORF">FHS42_002844</name>
</gene>
<feature type="compositionally biased region" description="Basic and acidic residues" evidence="1">
    <location>
        <begin position="1"/>
        <end position="13"/>
    </location>
</feature>
<feature type="compositionally biased region" description="Gly residues" evidence="1">
    <location>
        <begin position="741"/>
        <end position="759"/>
    </location>
</feature>
<dbReference type="PANTHER" id="PTHR48125:SF10">
    <property type="entry name" value="OS12G0136300 PROTEIN"/>
    <property type="match status" value="1"/>
</dbReference>
<feature type="compositionally biased region" description="Low complexity" evidence="1">
    <location>
        <begin position="943"/>
        <end position="965"/>
    </location>
</feature>
<evidence type="ECO:0000313" key="3">
    <source>
        <dbReference type="Proteomes" id="UP000588098"/>
    </source>
</evidence>
<name>A0A7W9UYB6_9ACTN</name>
<reference evidence="2 3" key="1">
    <citation type="submission" date="2020-08" db="EMBL/GenBank/DDBJ databases">
        <title>Genomic Encyclopedia of Type Strains, Phase III (KMG-III): the genomes of soil and plant-associated and newly described type strains.</title>
        <authorList>
            <person name="Whitman W."/>
        </authorList>
    </citation>
    <scope>NUCLEOTIDE SEQUENCE [LARGE SCALE GENOMIC DNA]</scope>
    <source>
        <strain evidence="2 3">CECT 8305</strain>
    </source>
</reference>
<evidence type="ECO:0000313" key="2">
    <source>
        <dbReference type="EMBL" id="MBB5935775.1"/>
    </source>
</evidence>
<evidence type="ECO:0000256" key="1">
    <source>
        <dbReference type="SAM" id="MobiDB-lite"/>
    </source>
</evidence>
<feature type="region of interest" description="Disordered" evidence="1">
    <location>
        <begin position="682"/>
        <end position="721"/>
    </location>
</feature>
<feature type="compositionally biased region" description="Pro residues" evidence="1">
    <location>
        <begin position="922"/>
        <end position="942"/>
    </location>
</feature>
<comment type="caution">
    <text evidence="2">The sequence shown here is derived from an EMBL/GenBank/DDBJ whole genome shotgun (WGS) entry which is preliminary data.</text>
</comment>
<dbReference type="InterPro" id="IPR027417">
    <property type="entry name" value="P-loop_NTPase"/>
</dbReference>
<organism evidence="2 3">
    <name type="scientific">Streptomyces zagrosensis</name>
    <dbReference type="NCBI Taxonomy" id="1042984"/>
    <lineage>
        <taxon>Bacteria</taxon>
        <taxon>Bacillati</taxon>
        <taxon>Actinomycetota</taxon>
        <taxon>Actinomycetes</taxon>
        <taxon>Kitasatosporales</taxon>
        <taxon>Streptomycetaceae</taxon>
        <taxon>Streptomyces</taxon>
    </lineage>
</organism>
<feature type="region of interest" description="Disordered" evidence="1">
    <location>
        <begin position="799"/>
        <end position="974"/>
    </location>
</feature>